<gene>
    <name evidence="2" type="ORF">FVP60_12040</name>
</gene>
<dbReference type="GO" id="GO:0000166">
    <property type="term" value="F:nucleotide binding"/>
    <property type="evidence" value="ECO:0007669"/>
    <property type="project" value="InterPro"/>
</dbReference>
<organism evidence="2 3">
    <name type="scientific">Microbacterium mitrae</name>
    <dbReference type="NCBI Taxonomy" id="664640"/>
    <lineage>
        <taxon>Bacteria</taxon>
        <taxon>Bacillati</taxon>
        <taxon>Actinomycetota</taxon>
        <taxon>Actinomycetes</taxon>
        <taxon>Micrococcales</taxon>
        <taxon>Microbacteriaceae</taxon>
        <taxon>Microbacterium</taxon>
    </lineage>
</organism>
<dbReference type="InterPro" id="IPR036291">
    <property type="entry name" value="NAD(P)-bd_dom_sf"/>
</dbReference>
<dbReference type="EMBL" id="VRSW01000005">
    <property type="protein sequence ID" value="TXK03071.1"/>
    <property type="molecule type" value="Genomic_DNA"/>
</dbReference>
<evidence type="ECO:0000259" key="1">
    <source>
        <dbReference type="Pfam" id="PF01408"/>
    </source>
</evidence>
<dbReference type="AlphaFoldDB" id="A0A5C8HMC2"/>
<proteinExistence type="predicted"/>
<dbReference type="Proteomes" id="UP000321196">
    <property type="component" value="Unassembled WGS sequence"/>
</dbReference>
<comment type="caution">
    <text evidence="2">The sequence shown here is derived from an EMBL/GenBank/DDBJ whole genome shotgun (WGS) entry which is preliminary data.</text>
</comment>
<sequence length="73" mass="7126">MAHTATIRAGVIGAGFMARVHATAIRGAGGTVVAVAASTPERSAEAAAALGAEPAADAQARAGGDRSPCRVWL</sequence>
<protein>
    <recommendedName>
        <fullName evidence="1">Gfo/Idh/MocA-like oxidoreductase N-terminal domain-containing protein</fullName>
    </recommendedName>
</protein>
<keyword evidence="3" id="KW-1185">Reference proteome</keyword>
<dbReference type="InterPro" id="IPR000683">
    <property type="entry name" value="Gfo/Idh/MocA-like_OxRdtase_N"/>
</dbReference>
<feature type="domain" description="Gfo/Idh/MocA-like oxidoreductase N-terminal" evidence="1">
    <location>
        <begin position="7"/>
        <end position="59"/>
    </location>
</feature>
<evidence type="ECO:0000313" key="3">
    <source>
        <dbReference type="Proteomes" id="UP000321196"/>
    </source>
</evidence>
<dbReference type="RefSeq" id="WP_147826596.1">
    <property type="nucleotide sequence ID" value="NZ_BAAARG010000004.1"/>
</dbReference>
<accession>A0A5C8HMC2</accession>
<reference evidence="2 3" key="1">
    <citation type="submission" date="2019-08" db="EMBL/GenBank/DDBJ databases">
        <authorList>
            <person name="Dong K."/>
        </authorList>
    </citation>
    <scope>NUCLEOTIDE SEQUENCE [LARGE SCALE GENOMIC DNA]</scope>
    <source>
        <strain evidence="2 3">M4-8</strain>
    </source>
</reference>
<evidence type="ECO:0000313" key="2">
    <source>
        <dbReference type="EMBL" id="TXK03071.1"/>
    </source>
</evidence>
<dbReference type="SUPFAM" id="SSF51735">
    <property type="entry name" value="NAD(P)-binding Rossmann-fold domains"/>
    <property type="match status" value="1"/>
</dbReference>
<name>A0A5C8HMC2_9MICO</name>
<dbReference type="Pfam" id="PF01408">
    <property type="entry name" value="GFO_IDH_MocA"/>
    <property type="match status" value="1"/>
</dbReference>
<dbReference type="Gene3D" id="3.40.50.720">
    <property type="entry name" value="NAD(P)-binding Rossmann-like Domain"/>
    <property type="match status" value="1"/>
</dbReference>